<reference evidence="1" key="2">
    <citation type="submission" date="2023-05" db="EMBL/GenBank/DDBJ databases">
        <authorList>
            <consortium name="Lawrence Berkeley National Laboratory"/>
            <person name="Steindorff A."/>
            <person name="Hensen N."/>
            <person name="Bonometti L."/>
            <person name="Westerberg I."/>
            <person name="Brannstrom I.O."/>
            <person name="Guillou S."/>
            <person name="Cros-Aarteil S."/>
            <person name="Calhoun S."/>
            <person name="Haridas S."/>
            <person name="Kuo A."/>
            <person name="Mondo S."/>
            <person name="Pangilinan J."/>
            <person name="Riley R."/>
            <person name="Labutti K."/>
            <person name="Andreopoulos B."/>
            <person name="Lipzen A."/>
            <person name="Chen C."/>
            <person name="Yanf M."/>
            <person name="Daum C."/>
            <person name="Ng V."/>
            <person name="Clum A."/>
            <person name="Ohm R."/>
            <person name="Martin F."/>
            <person name="Silar P."/>
            <person name="Natvig D."/>
            <person name="Lalanne C."/>
            <person name="Gautier V."/>
            <person name="Ament-Velasquez S.L."/>
            <person name="Kruys A."/>
            <person name="Hutchinson M.I."/>
            <person name="Powell A.J."/>
            <person name="Barry K."/>
            <person name="Miller A.N."/>
            <person name="Grigoriev I.V."/>
            <person name="Debuchy R."/>
            <person name="Gladieux P."/>
            <person name="Thoren M.H."/>
            <person name="Johannesson H."/>
        </authorList>
    </citation>
    <scope>NUCLEOTIDE SEQUENCE</scope>
    <source>
        <strain evidence="1">CBS 731.68</strain>
    </source>
</reference>
<dbReference type="Proteomes" id="UP001302602">
    <property type="component" value="Unassembled WGS sequence"/>
</dbReference>
<accession>A0AAN6U502</accession>
<evidence type="ECO:0000313" key="2">
    <source>
        <dbReference type="Proteomes" id="UP001302602"/>
    </source>
</evidence>
<proteinExistence type="predicted"/>
<dbReference type="RefSeq" id="XP_062648977.1">
    <property type="nucleotide sequence ID" value="XM_062786963.1"/>
</dbReference>
<dbReference type="GeneID" id="87823733"/>
<reference evidence="1" key="1">
    <citation type="journal article" date="2023" name="Mol. Phylogenet. Evol.">
        <title>Genome-scale phylogeny and comparative genomics of the fungal order Sordariales.</title>
        <authorList>
            <person name="Hensen N."/>
            <person name="Bonometti L."/>
            <person name="Westerberg I."/>
            <person name="Brannstrom I.O."/>
            <person name="Guillou S."/>
            <person name="Cros-Aarteil S."/>
            <person name="Calhoun S."/>
            <person name="Haridas S."/>
            <person name="Kuo A."/>
            <person name="Mondo S."/>
            <person name="Pangilinan J."/>
            <person name="Riley R."/>
            <person name="LaButti K."/>
            <person name="Andreopoulos B."/>
            <person name="Lipzen A."/>
            <person name="Chen C."/>
            <person name="Yan M."/>
            <person name="Daum C."/>
            <person name="Ng V."/>
            <person name="Clum A."/>
            <person name="Steindorff A."/>
            <person name="Ohm R.A."/>
            <person name="Martin F."/>
            <person name="Silar P."/>
            <person name="Natvig D.O."/>
            <person name="Lalanne C."/>
            <person name="Gautier V."/>
            <person name="Ament-Velasquez S.L."/>
            <person name="Kruys A."/>
            <person name="Hutchinson M.I."/>
            <person name="Powell A.J."/>
            <person name="Barry K."/>
            <person name="Miller A.N."/>
            <person name="Grigoriev I.V."/>
            <person name="Debuchy R."/>
            <person name="Gladieux P."/>
            <person name="Hiltunen Thoren M."/>
            <person name="Johannesson H."/>
        </authorList>
    </citation>
    <scope>NUCLEOTIDE SEQUENCE</scope>
    <source>
        <strain evidence="1">CBS 731.68</strain>
    </source>
</reference>
<keyword evidence="2" id="KW-1185">Reference proteome</keyword>
<name>A0AAN6U502_9PEZI</name>
<dbReference type="EMBL" id="MU853226">
    <property type="protein sequence ID" value="KAK4125206.1"/>
    <property type="molecule type" value="Genomic_DNA"/>
</dbReference>
<protein>
    <submittedName>
        <fullName evidence="1">Uncharacterized protein</fullName>
    </submittedName>
</protein>
<evidence type="ECO:0000313" key="1">
    <source>
        <dbReference type="EMBL" id="KAK4125206.1"/>
    </source>
</evidence>
<gene>
    <name evidence="1" type="ORF">N657DRAFT_359339</name>
</gene>
<comment type="caution">
    <text evidence="1">The sequence shown here is derived from an EMBL/GenBank/DDBJ whole genome shotgun (WGS) entry which is preliminary data.</text>
</comment>
<sequence>MHFGDRWCGTKPSLQPPAAAKRDCSHARSQSRLFIIVLLAAHMPCTTPLLDYWTVGGRVVHRLSLFWITTHFQEILDQRSIPSDVSDIFSSVRHSVLSALGSPTAGANRHEIILPAYAESENDCPSILVLPPSS</sequence>
<organism evidence="1 2">
    <name type="scientific">Parathielavia appendiculata</name>
    <dbReference type="NCBI Taxonomy" id="2587402"/>
    <lineage>
        <taxon>Eukaryota</taxon>
        <taxon>Fungi</taxon>
        <taxon>Dikarya</taxon>
        <taxon>Ascomycota</taxon>
        <taxon>Pezizomycotina</taxon>
        <taxon>Sordariomycetes</taxon>
        <taxon>Sordariomycetidae</taxon>
        <taxon>Sordariales</taxon>
        <taxon>Chaetomiaceae</taxon>
        <taxon>Parathielavia</taxon>
    </lineage>
</organism>
<dbReference type="AlphaFoldDB" id="A0AAN6U502"/>